<reference evidence="1" key="1">
    <citation type="submission" date="2014-09" db="EMBL/GenBank/DDBJ databases">
        <authorList>
            <person name="Magalhaes I.L.F."/>
            <person name="Oliveira U."/>
            <person name="Santos F.R."/>
            <person name="Vidigal T.H.D.A."/>
            <person name="Brescovit A.D."/>
            <person name="Santos A.J."/>
        </authorList>
    </citation>
    <scope>NUCLEOTIDE SEQUENCE</scope>
    <source>
        <tissue evidence="1">Shoot tissue taken approximately 20 cm above the soil surface</tissue>
    </source>
</reference>
<name>A0A0A9HP49_ARUDO</name>
<sequence length="50" mass="5534">MKNNTFLSSRSTSGTVSLHNFSNFSITFYVSDASAVVCKEKLHRSQSICC</sequence>
<reference evidence="1" key="2">
    <citation type="journal article" date="2015" name="Data Brief">
        <title>Shoot transcriptome of the giant reed, Arundo donax.</title>
        <authorList>
            <person name="Barrero R.A."/>
            <person name="Guerrero F.D."/>
            <person name="Moolhuijzen P."/>
            <person name="Goolsby J.A."/>
            <person name="Tidwell J."/>
            <person name="Bellgard S.E."/>
            <person name="Bellgard M.I."/>
        </authorList>
    </citation>
    <scope>NUCLEOTIDE SEQUENCE</scope>
    <source>
        <tissue evidence="1">Shoot tissue taken approximately 20 cm above the soil surface</tissue>
    </source>
</reference>
<dbReference type="AlphaFoldDB" id="A0A0A9HP49"/>
<dbReference type="EMBL" id="GBRH01161255">
    <property type="protein sequence ID" value="JAE36641.1"/>
    <property type="molecule type" value="Transcribed_RNA"/>
</dbReference>
<proteinExistence type="predicted"/>
<evidence type="ECO:0000313" key="1">
    <source>
        <dbReference type="EMBL" id="JAE36641.1"/>
    </source>
</evidence>
<organism evidence="1">
    <name type="scientific">Arundo donax</name>
    <name type="common">Giant reed</name>
    <name type="synonym">Donax arundinaceus</name>
    <dbReference type="NCBI Taxonomy" id="35708"/>
    <lineage>
        <taxon>Eukaryota</taxon>
        <taxon>Viridiplantae</taxon>
        <taxon>Streptophyta</taxon>
        <taxon>Embryophyta</taxon>
        <taxon>Tracheophyta</taxon>
        <taxon>Spermatophyta</taxon>
        <taxon>Magnoliopsida</taxon>
        <taxon>Liliopsida</taxon>
        <taxon>Poales</taxon>
        <taxon>Poaceae</taxon>
        <taxon>PACMAD clade</taxon>
        <taxon>Arundinoideae</taxon>
        <taxon>Arundineae</taxon>
        <taxon>Arundo</taxon>
    </lineage>
</organism>
<accession>A0A0A9HP49</accession>
<protein>
    <submittedName>
        <fullName evidence="1">Uncharacterized protein</fullName>
    </submittedName>
</protein>